<dbReference type="CDD" id="cd01483">
    <property type="entry name" value="E1_enzyme_family"/>
    <property type="match status" value="1"/>
</dbReference>
<dbReference type="Proteomes" id="UP000307574">
    <property type="component" value="Unassembled WGS sequence"/>
</dbReference>
<keyword evidence="2" id="KW-0808">Transferase</keyword>
<dbReference type="InterPro" id="IPR045886">
    <property type="entry name" value="ThiF/MoeB/HesA"/>
</dbReference>
<dbReference type="PANTHER" id="PTHR43267:SF1">
    <property type="entry name" value="TRNA THREONYLCARBAMOYLADENOSINE DEHYDRATASE"/>
    <property type="match status" value="1"/>
</dbReference>
<dbReference type="Pfam" id="PF00899">
    <property type="entry name" value="ThiF"/>
    <property type="match status" value="1"/>
</dbReference>
<dbReference type="Gene3D" id="3.40.50.720">
    <property type="entry name" value="NAD(P)-binding Rossmann-like Domain"/>
    <property type="match status" value="1"/>
</dbReference>
<dbReference type="AlphaFoldDB" id="A0A4U1ZRA2"/>
<reference evidence="2 3" key="1">
    <citation type="submission" date="2019-04" db="EMBL/GenBank/DDBJ databases">
        <title>A reverse ecology approach based on a biological definition of microbial populations.</title>
        <authorList>
            <person name="Arevalo P."/>
            <person name="Vaninsberghe D."/>
            <person name="Elsherbini J."/>
            <person name="Gore J."/>
            <person name="Polz M."/>
        </authorList>
    </citation>
    <scope>NUCLEOTIDE SEQUENCE [LARGE SCALE GENOMIC DNA]</scope>
    <source>
        <strain evidence="2 3">10N.261.46.F4</strain>
    </source>
</reference>
<sequence length="358" mass="39256">MVAEIPIAFPFTPDNWPKNVNDIQRLITVKLGADDAGKFLTSVGRRERDIHKIVVFRAPGCAFGYLLPGGPPTKVKAINSVKSLPNRSLIPLNVERLDVGWTTGRDQHPEYIARQLKHVLIIGAGALGSPVAEQMAKSGVGKLTLVDDDNLSSANIGRHTLGANSIGYSKVEQLAQSISVRWPSCNATGVKLTIHEWSKANSIKDVDIILDLTGEPEVRSIVDQKRNKYPTGFLIAWMEPYVAAAHVCLLTPGTPWLAHGVDKLDRFNTVDWPLEVIASEPSCSSNFQSYTSAAALHAVALTTEAALELIDNKVSNSSVRHWIRGQQYLDKCFFGLKLRDWASFASDADGVIREFSFD</sequence>
<evidence type="ECO:0000259" key="1">
    <source>
        <dbReference type="Pfam" id="PF00899"/>
    </source>
</evidence>
<gene>
    <name evidence="2" type="ORF">FCV50_00250</name>
</gene>
<proteinExistence type="predicted"/>
<dbReference type="GO" id="GO:0008641">
    <property type="term" value="F:ubiquitin-like modifier activating enzyme activity"/>
    <property type="evidence" value="ECO:0007669"/>
    <property type="project" value="InterPro"/>
</dbReference>
<dbReference type="InterPro" id="IPR000594">
    <property type="entry name" value="ThiF_NAD_FAD-bd"/>
</dbReference>
<dbReference type="GO" id="GO:0016779">
    <property type="term" value="F:nucleotidyltransferase activity"/>
    <property type="evidence" value="ECO:0007669"/>
    <property type="project" value="UniProtKB-KW"/>
</dbReference>
<protein>
    <submittedName>
        <fullName evidence="2">ThiF family adenylyltransferase</fullName>
    </submittedName>
</protein>
<keyword evidence="2" id="KW-0548">Nucleotidyltransferase</keyword>
<name>A0A4U1ZRA2_9VIBR</name>
<evidence type="ECO:0000313" key="2">
    <source>
        <dbReference type="EMBL" id="TKF37340.1"/>
    </source>
</evidence>
<dbReference type="SUPFAM" id="SSF69572">
    <property type="entry name" value="Activating enzymes of the ubiquitin-like proteins"/>
    <property type="match status" value="1"/>
</dbReference>
<dbReference type="GO" id="GO:0061504">
    <property type="term" value="P:cyclic threonylcarbamoyladenosine biosynthetic process"/>
    <property type="evidence" value="ECO:0007669"/>
    <property type="project" value="TreeGrafter"/>
</dbReference>
<organism evidence="2 3">
    <name type="scientific">Vibrio kanaloae</name>
    <dbReference type="NCBI Taxonomy" id="170673"/>
    <lineage>
        <taxon>Bacteria</taxon>
        <taxon>Pseudomonadati</taxon>
        <taxon>Pseudomonadota</taxon>
        <taxon>Gammaproteobacteria</taxon>
        <taxon>Vibrionales</taxon>
        <taxon>Vibrionaceae</taxon>
        <taxon>Vibrio</taxon>
    </lineage>
</organism>
<dbReference type="InterPro" id="IPR035985">
    <property type="entry name" value="Ubiquitin-activating_enz"/>
</dbReference>
<feature type="domain" description="THIF-type NAD/FAD binding fold" evidence="1">
    <location>
        <begin position="118"/>
        <end position="225"/>
    </location>
</feature>
<evidence type="ECO:0000313" key="3">
    <source>
        <dbReference type="Proteomes" id="UP000307574"/>
    </source>
</evidence>
<dbReference type="EMBL" id="SYUV01000002">
    <property type="protein sequence ID" value="TKF37340.1"/>
    <property type="molecule type" value="Genomic_DNA"/>
</dbReference>
<dbReference type="PANTHER" id="PTHR43267">
    <property type="entry name" value="TRNA THREONYLCARBAMOYLADENOSINE DEHYDRATASE"/>
    <property type="match status" value="1"/>
</dbReference>
<accession>A0A4U1ZRA2</accession>
<dbReference type="GO" id="GO:0061503">
    <property type="term" value="F:tRNA threonylcarbamoyladenosine dehydratase"/>
    <property type="evidence" value="ECO:0007669"/>
    <property type="project" value="TreeGrafter"/>
</dbReference>
<comment type="caution">
    <text evidence="2">The sequence shown here is derived from an EMBL/GenBank/DDBJ whole genome shotgun (WGS) entry which is preliminary data.</text>
</comment>